<keyword evidence="3" id="KW-1185">Reference proteome</keyword>
<evidence type="ECO:0000313" key="2">
    <source>
        <dbReference type="EMBL" id="KAH3791896.1"/>
    </source>
</evidence>
<organism evidence="2 3">
    <name type="scientific">Dreissena polymorpha</name>
    <name type="common">Zebra mussel</name>
    <name type="synonym">Mytilus polymorpha</name>
    <dbReference type="NCBI Taxonomy" id="45954"/>
    <lineage>
        <taxon>Eukaryota</taxon>
        <taxon>Metazoa</taxon>
        <taxon>Spiralia</taxon>
        <taxon>Lophotrochozoa</taxon>
        <taxon>Mollusca</taxon>
        <taxon>Bivalvia</taxon>
        <taxon>Autobranchia</taxon>
        <taxon>Heteroconchia</taxon>
        <taxon>Euheterodonta</taxon>
        <taxon>Imparidentia</taxon>
        <taxon>Neoheterodontei</taxon>
        <taxon>Myida</taxon>
        <taxon>Dreissenoidea</taxon>
        <taxon>Dreissenidae</taxon>
        <taxon>Dreissena</taxon>
    </lineage>
</organism>
<protein>
    <submittedName>
        <fullName evidence="2">Uncharacterized protein</fullName>
    </submittedName>
</protein>
<name>A0A9D4F5W9_DREPO</name>
<gene>
    <name evidence="2" type="ORF">DPMN_145387</name>
</gene>
<reference evidence="2" key="2">
    <citation type="submission" date="2020-11" db="EMBL/GenBank/DDBJ databases">
        <authorList>
            <person name="McCartney M.A."/>
            <person name="Auch B."/>
            <person name="Kono T."/>
            <person name="Mallez S."/>
            <person name="Becker A."/>
            <person name="Gohl D.M."/>
            <person name="Silverstein K.A.T."/>
            <person name="Koren S."/>
            <person name="Bechman K.B."/>
            <person name="Herman A."/>
            <person name="Abrahante J.E."/>
            <person name="Garbe J."/>
        </authorList>
    </citation>
    <scope>NUCLEOTIDE SEQUENCE</scope>
    <source>
        <strain evidence="2">Duluth1</strain>
        <tissue evidence="2">Whole animal</tissue>
    </source>
</reference>
<comment type="caution">
    <text evidence="2">The sequence shown here is derived from an EMBL/GenBank/DDBJ whole genome shotgun (WGS) entry which is preliminary data.</text>
</comment>
<dbReference type="EMBL" id="JAIWYP010000007">
    <property type="protein sequence ID" value="KAH3791896.1"/>
    <property type="molecule type" value="Genomic_DNA"/>
</dbReference>
<evidence type="ECO:0000256" key="1">
    <source>
        <dbReference type="SAM" id="Coils"/>
    </source>
</evidence>
<accession>A0A9D4F5W9</accession>
<reference evidence="2" key="1">
    <citation type="journal article" date="2019" name="bioRxiv">
        <title>The Genome of the Zebra Mussel, Dreissena polymorpha: A Resource for Invasive Species Research.</title>
        <authorList>
            <person name="McCartney M.A."/>
            <person name="Auch B."/>
            <person name="Kono T."/>
            <person name="Mallez S."/>
            <person name="Zhang Y."/>
            <person name="Obille A."/>
            <person name="Becker A."/>
            <person name="Abrahante J.E."/>
            <person name="Garbe J."/>
            <person name="Badalamenti J.P."/>
            <person name="Herman A."/>
            <person name="Mangelson H."/>
            <person name="Liachko I."/>
            <person name="Sullivan S."/>
            <person name="Sone E.D."/>
            <person name="Koren S."/>
            <person name="Silverstein K.A.T."/>
            <person name="Beckman K.B."/>
            <person name="Gohl D.M."/>
        </authorList>
    </citation>
    <scope>NUCLEOTIDE SEQUENCE</scope>
    <source>
        <strain evidence="2">Duluth1</strain>
        <tissue evidence="2">Whole animal</tissue>
    </source>
</reference>
<feature type="coiled-coil region" evidence="1">
    <location>
        <begin position="10"/>
        <end position="46"/>
    </location>
</feature>
<sequence>MDSHQEQSVLDWIRAELEHVKLEKAKLKLEAEITGVERELDLTANRSTSTSIPKHLVHQRT</sequence>
<keyword evidence="1" id="KW-0175">Coiled coil</keyword>
<proteinExistence type="predicted"/>
<evidence type="ECO:0000313" key="3">
    <source>
        <dbReference type="Proteomes" id="UP000828390"/>
    </source>
</evidence>
<dbReference type="AlphaFoldDB" id="A0A9D4F5W9"/>
<dbReference type="Proteomes" id="UP000828390">
    <property type="component" value="Unassembled WGS sequence"/>
</dbReference>